<dbReference type="InterPro" id="IPR036259">
    <property type="entry name" value="MFS_trans_sf"/>
</dbReference>
<feature type="transmembrane region" description="Helical" evidence="7">
    <location>
        <begin position="103"/>
        <end position="120"/>
    </location>
</feature>
<feature type="transmembrane region" description="Helical" evidence="7">
    <location>
        <begin position="346"/>
        <end position="368"/>
    </location>
</feature>
<dbReference type="Gene3D" id="1.20.1250.20">
    <property type="entry name" value="MFS general substrate transporter like domains"/>
    <property type="match status" value="1"/>
</dbReference>
<evidence type="ECO:0000313" key="8">
    <source>
        <dbReference type="EMBL" id="CAG9607117.1"/>
    </source>
</evidence>
<evidence type="ECO:0000256" key="6">
    <source>
        <dbReference type="ARBA" id="ARBA00023136"/>
    </source>
</evidence>
<feature type="transmembrane region" description="Helical" evidence="7">
    <location>
        <begin position="45"/>
        <end position="67"/>
    </location>
</feature>
<dbReference type="SUPFAM" id="SSF103473">
    <property type="entry name" value="MFS general substrate transporter"/>
    <property type="match status" value="1"/>
</dbReference>
<evidence type="ECO:0000256" key="4">
    <source>
        <dbReference type="ARBA" id="ARBA00022692"/>
    </source>
</evidence>
<dbReference type="PANTHER" id="PTHR43266">
    <property type="entry name" value="MACROLIDE-EFFLUX PROTEIN"/>
    <property type="match status" value="1"/>
</dbReference>
<accession>A0A9C7G7T0</accession>
<evidence type="ECO:0000256" key="1">
    <source>
        <dbReference type="ARBA" id="ARBA00004651"/>
    </source>
</evidence>
<feature type="transmembrane region" description="Helical" evidence="7">
    <location>
        <begin position="288"/>
        <end position="309"/>
    </location>
</feature>
<comment type="subcellular location">
    <subcellularLocation>
        <location evidence="1">Cell membrane</location>
        <topology evidence="1">Multi-pass membrane protein</topology>
    </subcellularLocation>
</comment>
<feature type="transmembrane region" description="Helical" evidence="7">
    <location>
        <begin position="170"/>
        <end position="189"/>
    </location>
</feature>
<dbReference type="RefSeq" id="WP_230495396.1">
    <property type="nucleotide sequence ID" value="NZ_CAKJTG010000004.1"/>
</dbReference>
<evidence type="ECO:0000256" key="3">
    <source>
        <dbReference type="ARBA" id="ARBA00022475"/>
    </source>
</evidence>
<evidence type="ECO:0000256" key="7">
    <source>
        <dbReference type="SAM" id="Phobius"/>
    </source>
</evidence>
<dbReference type="Pfam" id="PF05977">
    <property type="entry name" value="MFS_3"/>
    <property type="match status" value="1"/>
</dbReference>
<reference evidence="8" key="1">
    <citation type="submission" date="2021-10" db="EMBL/GenBank/DDBJ databases">
        <authorList>
            <person name="Criscuolo A."/>
        </authorList>
    </citation>
    <scope>NUCLEOTIDE SEQUENCE</scope>
    <source>
        <strain evidence="8">CIP111885</strain>
    </source>
</reference>
<evidence type="ECO:0000313" key="9">
    <source>
        <dbReference type="Proteomes" id="UP000789845"/>
    </source>
</evidence>
<feature type="transmembrane region" description="Helical" evidence="7">
    <location>
        <begin position="315"/>
        <end position="334"/>
    </location>
</feature>
<keyword evidence="5 7" id="KW-1133">Transmembrane helix</keyword>
<keyword evidence="3" id="KW-1003">Cell membrane</keyword>
<proteinExistence type="predicted"/>
<protein>
    <recommendedName>
        <fullName evidence="10">MFS transporter</fullName>
    </recommendedName>
</protein>
<dbReference type="CDD" id="cd06173">
    <property type="entry name" value="MFS_MefA_like"/>
    <property type="match status" value="1"/>
</dbReference>
<dbReference type="InterPro" id="IPR010290">
    <property type="entry name" value="TM_effector"/>
</dbReference>
<feature type="transmembrane region" description="Helical" evidence="7">
    <location>
        <begin position="374"/>
        <end position="396"/>
    </location>
</feature>
<feature type="transmembrane region" description="Helical" evidence="7">
    <location>
        <begin position="227"/>
        <end position="253"/>
    </location>
</feature>
<feature type="transmembrane region" description="Helical" evidence="7">
    <location>
        <begin position="259"/>
        <end position="279"/>
    </location>
</feature>
<keyword evidence="9" id="KW-1185">Reference proteome</keyword>
<feature type="transmembrane region" description="Helical" evidence="7">
    <location>
        <begin position="141"/>
        <end position="164"/>
    </location>
</feature>
<dbReference type="PANTHER" id="PTHR43266:SF8">
    <property type="entry name" value="MACROLIDE-EFFLUX PROTEIN"/>
    <property type="match status" value="1"/>
</dbReference>
<dbReference type="GO" id="GO:0005886">
    <property type="term" value="C:plasma membrane"/>
    <property type="evidence" value="ECO:0007669"/>
    <property type="project" value="UniProtKB-SubCell"/>
</dbReference>
<sequence length="412" mass="46314">MLQFLRGNPLFLRYWISTWFSEFGDWVRNMTLMFLVLDLSNHSSVAVSTTMFFEFAPIFLFGTFVGVFADRWDRKKTIIYSNLSRAFLVLTFVLALYFQSIVLIYIGAFLCAIGTLFYRAPGSAFVMQFVPEEDRKMAASLRQLSISTMLIIGSGLGTTIYFWLGPVWSLIINVLCFVISALLVHTIRVPRKEDISIKKVTKGFSSVWGDMKEGFQFTWRTPIVRSLLISNIPFGIGAGIVNVSTVFVITEFLGLSEEVYGWLIAIQGAGMLLFSLIIGKSKLSNTRLISYGMVIMGIGLAGTVFYPNFFITSSFIIFFCAGQIAFNIGMSTLLQTKVDYAYQGRTMMTINTTFMGFMVTTMLLTGWLHELLTIQPLMLLGGTAIFIGGLVCIFIFKRVELTRLDVQTTVET</sequence>
<evidence type="ECO:0000256" key="5">
    <source>
        <dbReference type="ARBA" id="ARBA00022989"/>
    </source>
</evidence>
<evidence type="ECO:0000256" key="2">
    <source>
        <dbReference type="ARBA" id="ARBA00022448"/>
    </source>
</evidence>
<name>A0A9C7G7T0_9BACI</name>
<keyword evidence="2" id="KW-0813">Transport</keyword>
<keyword evidence="4 7" id="KW-0812">Transmembrane</keyword>
<dbReference type="Proteomes" id="UP000789845">
    <property type="component" value="Unassembled WGS sequence"/>
</dbReference>
<dbReference type="EMBL" id="CAKJTG010000004">
    <property type="protein sequence ID" value="CAG9607117.1"/>
    <property type="molecule type" value="Genomic_DNA"/>
</dbReference>
<dbReference type="AlphaFoldDB" id="A0A9C7G7T0"/>
<feature type="transmembrane region" description="Helical" evidence="7">
    <location>
        <begin position="79"/>
        <end position="97"/>
    </location>
</feature>
<keyword evidence="6 7" id="KW-0472">Membrane</keyword>
<comment type="caution">
    <text evidence="8">The sequence shown here is derived from an EMBL/GenBank/DDBJ whole genome shotgun (WGS) entry which is preliminary data.</text>
</comment>
<evidence type="ECO:0008006" key="10">
    <source>
        <dbReference type="Google" id="ProtNLM"/>
    </source>
</evidence>
<organism evidence="8 9">
    <name type="scientific">Pseudoneobacillus rhizosphaerae</name>
    <dbReference type="NCBI Taxonomy" id="2880968"/>
    <lineage>
        <taxon>Bacteria</taxon>
        <taxon>Bacillati</taxon>
        <taxon>Bacillota</taxon>
        <taxon>Bacilli</taxon>
        <taxon>Bacillales</taxon>
        <taxon>Bacillaceae</taxon>
        <taxon>Pseudoneobacillus</taxon>
    </lineage>
</organism>
<gene>
    <name evidence="8" type="ORF">NEOCIP111885_00807</name>
</gene>